<evidence type="ECO:0000256" key="1">
    <source>
        <dbReference type="ARBA" id="ARBA00009995"/>
    </source>
</evidence>
<name>A0ABR2NR46_9ROSI</name>
<evidence type="ECO:0000256" key="2">
    <source>
        <dbReference type="ARBA" id="ARBA00022676"/>
    </source>
</evidence>
<comment type="similarity">
    <text evidence="1">Belongs to the UDP-glycosyltransferase family.</text>
</comment>
<dbReference type="Gene3D" id="3.40.50.2000">
    <property type="entry name" value="Glycogen Phosphorylase B"/>
    <property type="match status" value="1"/>
</dbReference>
<protein>
    <submittedName>
        <fullName evidence="3">Uncharacterized protein</fullName>
    </submittedName>
</protein>
<evidence type="ECO:0000313" key="4">
    <source>
        <dbReference type="Proteomes" id="UP001396334"/>
    </source>
</evidence>
<comment type="caution">
    <text evidence="3">The sequence shown here is derived from an EMBL/GenBank/DDBJ whole genome shotgun (WGS) entry which is preliminary data.</text>
</comment>
<keyword evidence="2" id="KW-0808">Transferase</keyword>
<dbReference type="PANTHER" id="PTHR11926:SF870">
    <property type="entry name" value="UDP-GLYCOSYLTRANSFERASE 75B1"/>
    <property type="match status" value="1"/>
</dbReference>
<dbReference type="SUPFAM" id="SSF53756">
    <property type="entry name" value="UDP-Glycosyltransferase/glycogen phosphorylase"/>
    <property type="match status" value="1"/>
</dbReference>
<gene>
    <name evidence="3" type="ORF">V6N11_055636</name>
</gene>
<keyword evidence="2" id="KW-0328">Glycosyltransferase</keyword>
<proteinExistence type="inferred from homology"/>
<dbReference type="EMBL" id="JBBPBN010000111">
    <property type="protein sequence ID" value="KAK8978650.1"/>
    <property type="molecule type" value="Genomic_DNA"/>
</dbReference>
<reference evidence="3 4" key="1">
    <citation type="journal article" date="2024" name="G3 (Bethesda)">
        <title>Genome assembly of Hibiscus sabdariffa L. provides insights into metabolisms of medicinal natural products.</title>
        <authorList>
            <person name="Kim T."/>
        </authorList>
    </citation>
    <scope>NUCLEOTIDE SEQUENCE [LARGE SCALE GENOMIC DNA]</scope>
    <source>
        <strain evidence="3">TK-2024</strain>
        <tissue evidence="3">Old leaves</tissue>
    </source>
</reference>
<keyword evidence="4" id="KW-1185">Reference proteome</keyword>
<dbReference type="PANTHER" id="PTHR11926">
    <property type="entry name" value="GLUCOSYL/GLUCURONOSYL TRANSFERASES"/>
    <property type="match status" value="1"/>
</dbReference>
<accession>A0ABR2NR46</accession>
<organism evidence="3 4">
    <name type="scientific">Hibiscus sabdariffa</name>
    <name type="common">roselle</name>
    <dbReference type="NCBI Taxonomy" id="183260"/>
    <lineage>
        <taxon>Eukaryota</taxon>
        <taxon>Viridiplantae</taxon>
        <taxon>Streptophyta</taxon>
        <taxon>Embryophyta</taxon>
        <taxon>Tracheophyta</taxon>
        <taxon>Spermatophyta</taxon>
        <taxon>Magnoliopsida</taxon>
        <taxon>eudicotyledons</taxon>
        <taxon>Gunneridae</taxon>
        <taxon>Pentapetalae</taxon>
        <taxon>rosids</taxon>
        <taxon>malvids</taxon>
        <taxon>Malvales</taxon>
        <taxon>Malvaceae</taxon>
        <taxon>Malvoideae</taxon>
        <taxon>Hibiscus</taxon>
    </lineage>
</organism>
<dbReference type="Proteomes" id="UP001396334">
    <property type="component" value="Unassembled WGS sequence"/>
</dbReference>
<sequence>MTKVPTTQGLLFLPFSDGYDDGMKPSDDNDLFISKFKRRGKATISDFIISSENEGKPITCIVYPLLLQWVTEVAREQHIPLAVLWIQPATVFDIYYFYFNGYESAIKAQTDNSKSKSSIKLPGLPPLATHDVPSFFNATDVYHSALSMFQEQMEVLAEEPNARTLVNTFDALKPEALKTIEKFKMIGVVL</sequence>
<evidence type="ECO:0000313" key="3">
    <source>
        <dbReference type="EMBL" id="KAK8978650.1"/>
    </source>
</evidence>